<dbReference type="Proteomes" id="UP000290682">
    <property type="component" value="Unassembled WGS sequence"/>
</dbReference>
<organism evidence="3 4">
    <name type="scientific">Crenobacter cavernae</name>
    <dbReference type="NCBI Taxonomy" id="2290923"/>
    <lineage>
        <taxon>Bacteria</taxon>
        <taxon>Pseudomonadati</taxon>
        <taxon>Pseudomonadota</taxon>
        <taxon>Betaproteobacteria</taxon>
        <taxon>Neisseriales</taxon>
        <taxon>Neisseriaceae</taxon>
        <taxon>Crenobacter</taxon>
    </lineage>
</organism>
<evidence type="ECO:0000256" key="1">
    <source>
        <dbReference type="SAM" id="MobiDB-lite"/>
    </source>
</evidence>
<gene>
    <name evidence="3" type="ORF">EBB06_00785</name>
</gene>
<feature type="compositionally biased region" description="Basic residues" evidence="1">
    <location>
        <begin position="1"/>
        <end position="13"/>
    </location>
</feature>
<sequence length="324" mass="34495">MRQGRQRRPRRPAGRGDEHHAAERRQRQGVRLRYRGRLGPAYRFQNHDDTARQLRDGGASVKPIHFRVQRGFTLVEVMVALTLGLVILLAIAALFARSSAASRNQDQNAALLETGRFALSEVERAVRQSAFGANGTWTSASEPIVLDASQNYTDVLTIRYEATQLPVSATMADCSGAQLSGNQTATNSFYVETNGNVRQLMCSSSLASAPVVIAPNVEAFRVLKGYAVGSTDIATGDSSGCRLGQLLPSGASAATPLIALKVGVVVRSPQPAPASEVAAMPSAILGGDVASAVSLSSADLSDASGSYLRRAFSSTYFLRNRCPK</sequence>
<feature type="transmembrane region" description="Helical" evidence="2">
    <location>
        <begin position="72"/>
        <end position="96"/>
    </location>
</feature>
<evidence type="ECO:0000313" key="3">
    <source>
        <dbReference type="EMBL" id="RXZ45388.1"/>
    </source>
</evidence>
<evidence type="ECO:0000256" key="2">
    <source>
        <dbReference type="SAM" id="Phobius"/>
    </source>
</evidence>
<name>A0ABY0FJ82_9NEIS</name>
<keyword evidence="2" id="KW-1133">Transmembrane helix</keyword>
<keyword evidence="2" id="KW-0472">Membrane</keyword>
<evidence type="ECO:0000313" key="4">
    <source>
        <dbReference type="Proteomes" id="UP000290682"/>
    </source>
</evidence>
<comment type="caution">
    <text evidence="3">The sequence shown here is derived from an EMBL/GenBank/DDBJ whole genome shotgun (WGS) entry which is preliminary data.</text>
</comment>
<accession>A0ABY0FJ82</accession>
<dbReference type="EMBL" id="REGR01000001">
    <property type="protein sequence ID" value="RXZ45388.1"/>
    <property type="molecule type" value="Genomic_DNA"/>
</dbReference>
<dbReference type="PROSITE" id="PS00409">
    <property type="entry name" value="PROKAR_NTER_METHYL"/>
    <property type="match status" value="1"/>
</dbReference>
<feature type="region of interest" description="Disordered" evidence="1">
    <location>
        <begin position="1"/>
        <end position="28"/>
    </location>
</feature>
<dbReference type="Pfam" id="PF07963">
    <property type="entry name" value="N_methyl"/>
    <property type="match status" value="1"/>
</dbReference>
<feature type="compositionally biased region" description="Basic and acidic residues" evidence="1">
    <location>
        <begin position="14"/>
        <end position="26"/>
    </location>
</feature>
<keyword evidence="4" id="KW-1185">Reference proteome</keyword>
<dbReference type="InterPro" id="IPR012902">
    <property type="entry name" value="N_methyl_site"/>
</dbReference>
<dbReference type="NCBIfam" id="TIGR02532">
    <property type="entry name" value="IV_pilin_GFxxxE"/>
    <property type="match status" value="1"/>
</dbReference>
<keyword evidence="2" id="KW-0812">Transmembrane</keyword>
<protein>
    <submittedName>
        <fullName evidence="3">Prepilin-type N-terminal cleavage/methylation domain-containing protein</fullName>
    </submittedName>
</protein>
<proteinExistence type="predicted"/>
<reference evidence="3 4" key="1">
    <citation type="submission" date="2018-10" db="EMBL/GenBank/DDBJ databases">
        <title>Draft genome of Fastidiocella sp. strain 375T, a bacterium isolated from a karstic cave dripping water.</title>
        <authorList>
            <person name="Coelho C."/>
            <person name="Verissimo A."/>
            <person name="Tiago I."/>
        </authorList>
    </citation>
    <scope>NUCLEOTIDE SEQUENCE [LARGE SCALE GENOMIC DNA]</scope>
    <source>
        <strain evidence="3 4">CAVE-375</strain>
    </source>
</reference>